<evidence type="ECO:0000259" key="1">
    <source>
        <dbReference type="PROSITE" id="PS50191"/>
    </source>
</evidence>
<reference evidence="2 3" key="1">
    <citation type="journal article" date="2014" name="PLoS Genet.">
        <title>Analysis of the Phlebiopsis gigantea genome, transcriptome and secretome provides insight into its pioneer colonization strategies of wood.</title>
        <authorList>
            <person name="Hori C."/>
            <person name="Ishida T."/>
            <person name="Igarashi K."/>
            <person name="Samejima M."/>
            <person name="Suzuki H."/>
            <person name="Master E."/>
            <person name="Ferreira P."/>
            <person name="Ruiz-Duenas F.J."/>
            <person name="Held B."/>
            <person name="Canessa P."/>
            <person name="Larrondo L.F."/>
            <person name="Schmoll M."/>
            <person name="Druzhinina I.S."/>
            <person name="Kubicek C.P."/>
            <person name="Gaskell J.A."/>
            <person name="Kersten P."/>
            <person name="St John F."/>
            <person name="Glasner J."/>
            <person name="Sabat G."/>
            <person name="Splinter BonDurant S."/>
            <person name="Syed K."/>
            <person name="Yadav J."/>
            <person name="Mgbeahuruike A.C."/>
            <person name="Kovalchuk A."/>
            <person name="Asiegbu F.O."/>
            <person name="Lackner G."/>
            <person name="Hoffmeister D."/>
            <person name="Rencoret J."/>
            <person name="Gutierrez A."/>
            <person name="Sun H."/>
            <person name="Lindquist E."/>
            <person name="Barry K."/>
            <person name="Riley R."/>
            <person name="Grigoriev I.V."/>
            <person name="Henrissat B."/>
            <person name="Kues U."/>
            <person name="Berka R.M."/>
            <person name="Martinez A.T."/>
            <person name="Covert S.F."/>
            <person name="Blanchette R.A."/>
            <person name="Cullen D."/>
        </authorList>
    </citation>
    <scope>NUCLEOTIDE SEQUENCE [LARGE SCALE GENOMIC DNA]</scope>
    <source>
        <strain evidence="2 3">11061_1 CR5-6</strain>
    </source>
</reference>
<keyword evidence="3" id="KW-1185">Reference proteome</keyword>
<dbReference type="AlphaFoldDB" id="A0A0C3S082"/>
<dbReference type="PROSITE" id="PS50191">
    <property type="entry name" value="CRAL_TRIO"/>
    <property type="match status" value="1"/>
</dbReference>
<dbReference type="InterPro" id="IPR036273">
    <property type="entry name" value="CRAL/TRIO_N_dom_sf"/>
</dbReference>
<protein>
    <recommendedName>
        <fullName evidence="1">CRAL-TRIO domain-containing protein</fullName>
    </recommendedName>
</protein>
<dbReference type="EMBL" id="KN840483">
    <property type="protein sequence ID" value="KIP08246.1"/>
    <property type="molecule type" value="Genomic_DNA"/>
</dbReference>
<dbReference type="SMART" id="SM00516">
    <property type="entry name" value="SEC14"/>
    <property type="match status" value="1"/>
</dbReference>
<accession>A0A0C3S082</accession>
<dbReference type="InterPro" id="IPR036865">
    <property type="entry name" value="CRAL-TRIO_dom_sf"/>
</dbReference>
<dbReference type="PANTHER" id="PTHR45824">
    <property type="entry name" value="GH16843P"/>
    <property type="match status" value="1"/>
</dbReference>
<dbReference type="SUPFAM" id="SSF52087">
    <property type="entry name" value="CRAL/TRIO domain"/>
    <property type="match status" value="1"/>
</dbReference>
<gene>
    <name evidence="2" type="ORF">PHLGIDRAFT_23659</name>
</gene>
<organism evidence="2 3">
    <name type="scientific">Phlebiopsis gigantea (strain 11061_1 CR5-6)</name>
    <name type="common">White-rot fungus</name>
    <name type="synonym">Peniophora gigantea</name>
    <dbReference type="NCBI Taxonomy" id="745531"/>
    <lineage>
        <taxon>Eukaryota</taxon>
        <taxon>Fungi</taxon>
        <taxon>Dikarya</taxon>
        <taxon>Basidiomycota</taxon>
        <taxon>Agaricomycotina</taxon>
        <taxon>Agaricomycetes</taxon>
        <taxon>Polyporales</taxon>
        <taxon>Phanerochaetaceae</taxon>
        <taxon>Phlebiopsis</taxon>
    </lineage>
</organism>
<proteinExistence type="predicted"/>
<dbReference type="Pfam" id="PF03765">
    <property type="entry name" value="CRAL_TRIO_N"/>
    <property type="match status" value="1"/>
</dbReference>
<dbReference type="Proteomes" id="UP000053257">
    <property type="component" value="Unassembled WGS sequence"/>
</dbReference>
<dbReference type="CDD" id="cd00170">
    <property type="entry name" value="SEC14"/>
    <property type="match status" value="1"/>
</dbReference>
<dbReference type="InterPro" id="IPR011074">
    <property type="entry name" value="CRAL/TRIO_N_dom"/>
</dbReference>
<dbReference type="Gene3D" id="3.40.525.10">
    <property type="entry name" value="CRAL-TRIO lipid binding domain"/>
    <property type="match status" value="1"/>
</dbReference>
<dbReference type="GO" id="GO:0008526">
    <property type="term" value="F:phosphatidylinositol transfer activity"/>
    <property type="evidence" value="ECO:0007669"/>
    <property type="project" value="TreeGrafter"/>
</dbReference>
<dbReference type="InterPro" id="IPR001251">
    <property type="entry name" value="CRAL-TRIO_dom"/>
</dbReference>
<dbReference type="SUPFAM" id="SSF46938">
    <property type="entry name" value="CRAL/TRIO N-terminal domain"/>
    <property type="match status" value="1"/>
</dbReference>
<dbReference type="Pfam" id="PF00650">
    <property type="entry name" value="CRAL_TRIO"/>
    <property type="match status" value="1"/>
</dbReference>
<name>A0A0C3S082_PHLG1</name>
<dbReference type="STRING" id="745531.A0A0C3S082"/>
<sequence length="324" mass="36430">MSSSEEPTIVAQLVAAPPDLTGIAHPQGTDLTPAQEAAAAAVVAHFSAEGYALPGAAEGAGALREEERFWLTYECVLRYCRATKWDGAQKAIRRLEETLLWRREFGVYDERTSAAHVEPEAVTGKEVAYGYDVQGRPALYLCPSRQNTAETVRQVEFVVFMLERCLDLMGPGVESLALMIDYGQKAAKSPSISQSRAVLHILQAHYPERLGRALIINVPWMLNAFYKLITPLVDPVTRDKMRFNPKAVQDGLFARDAVWREFGGAVEFQYEHKTYWPAFVQLAEERRARMMERWRELGARIGLREWEMKDGRTEAKDAPEAVAP</sequence>
<feature type="domain" description="CRAL-TRIO" evidence="1">
    <location>
        <begin position="110"/>
        <end position="270"/>
    </location>
</feature>
<dbReference type="OrthoDB" id="75724at2759"/>
<evidence type="ECO:0000313" key="2">
    <source>
        <dbReference type="EMBL" id="KIP08246.1"/>
    </source>
</evidence>
<dbReference type="HOGENOM" id="CLU_014001_1_1_1"/>
<dbReference type="PANTHER" id="PTHR45824:SF29">
    <property type="entry name" value="GH16843P"/>
    <property type="match status" value="1"/>
</dbReference>
<evidence type="ECO:0000313" key="3">
    <source>
        <dbReference type="Proteomes" id="UP000053257"/>
    </source>
</evidence>
<dbReference type="InterPro" id="IPR052578">
    <property type="entry name" value="PI_Transfer_CRAL-TRIO"/>
</dbReference>